<dbReference type="GO" id="GO:0007165">
    <property type="term" value="P:signal transduction"/>
    <property type="evidence" value="ECO:0007669"/>
    <property type="project" value="UniProtKB-KW"/>
</dbReference>
<feature type="domain" description="HAMP" evidence="7">
    <location>
        <begin position="296"/>
        <end position="341"/>
    </location>
</feature>
<dbReference type="STRING" id="661367.LLO_3301"/>
<sequence length="618" mass="68967">METTNNRGFVITVRARLIIGFMTLSLPLLLLIMLLIPKVNFVVQLSQKIRSENLPQIIDSQIYEVQDILEHWAMTGDPEDKIHFERLWGQITNIRNEWNQAMHSIENPKLRNEWDKLEELYLPLYEVQSSIINTPRDPNNPDNVETTRNKTRNIQDAMLKIIDGAYSNETGKRSGGLFYLLSQEIEKNTTKINKSLVSIKNSAYWLLILAVILTIIVPYFTSRAMSIPIDKAIDIAEQIAAGERDIMIQIPTRDKLGKLLLSLKAMQEAIKKNEEILRTKEEESRILFEKLVSSSKKFREHSSKVAAGDLREHLEIDKEDVLQDLGKDLNLMTDGLASITKKITTAGNEIVAMVETILTSANEQAEGITSQATAINEISASLEEIDKSSKQTMAKAQTLREVAKNTYEQGKLGTESVAQSIEGINALEEKMKLIAQTILDLSTHTQQIGDITSVVNTLAQQSKMLALNASIEASKAGEAGKGFAAVATEVRNLAEQSEQSTVQVQKILEDIRRTTEKAVTVTEEGSKALESGTKLIDKAGQVIQTLSKMINEASISSQHIEVAIRQETVGIEQIVESMNEINRTTSTFSGGIKELMDFIHKLDDIAKHLKDGVNIYKV</sequence>
<keyword evidence="9" id="KW-1185">Reference proteome</keyword>
<evidence type="ECO:0000259" key="6">
    <source>
        <dbReference type="PROSITE" id="PS50111"/>
    </source>
</evidence>
<feature type="transmembrane region" description="Helical" evidence="5">
    <location>
        <begin position="203"/>
        <end position="221"/>
    </location>
</feature>
<accession>D3HMR5</accession>
<dbReference type="PANTHER" id="PTHR32089">
    <property type="entry name" value="METHYL-ACCEPTING CHEMOTAXIS PROTEIN MCPB"/>
    <property type="match status" value="1"/>
</dbReference>
<dbReference type="CDD" id="cd11386">
    <property type="entry name" value="MCP_signal"/>
    <property type="match status" value="1"/>
</dbReference>
<feature type="domain" description="Methyl-accepting transducer" evidence="6">
    <location>
        <begin position="346"/>
        <end position="582"/>
    </location>
</feature>
<evidence type="ECO:0000256" key="5">
    <source>
        <dbReference type="SAM" id="Phobius"/>
    </source>
</evidence>
<name>D3HMR5_LEGLN</name>
<dbReference type="eggNOG" id="COG0840">
    <property type="taxonomic scope" value="Bacteria"/>
</dbReference>
<dbReference type="HOGENOM" id="CLU_000445_107_27_6"/>
<dbReference type="GO" id="GO:0006935">
    <property type="term" value="P:chemotaxis"/>
    <property type="evidence" value="ECO:0007669"/>
    <property type="project" value="InterPro"/>
</dbReference>
<dbReference type="InterPro" id="IPR004090">
    <property type="entry name" value="Chemotax_Me-accpt_rcpt"/>
</dbReference>
<dbReference type="Gene3D" id="1.10.287.950">
    <property type="entry name" value="Methyl-accepting chemotaxis protein"/>
    <property type="match status" value="1"/>
</dbReference>
<evidence type="ECO:0000256" key="3">
    <source>
        <dbReference type="ARBA" id="ARBA00029447"/>
    </source>
</evidence>
<dbReference type="OrthoDB" id="9177152at2"/>
<dbReference type="SMART" id="SM00283">
    <property type="entry name" value="MA"/>
    <property type="match status" value="1"/>
</dbReference>
<evidence type="ECO:0000256" key="2">
    <source>
        <dbReference type="ARBA" id="ARBA00023224"/>
    </source>
</evidence>
<comment type="subcellular location">
    <subcellularLocation>
        <location evidence="1">Membrane</location>
    </subcellularLocation>
</comment>
<dbReference type="PANTHER" id="PTHR32089:SF112">
    <property type="entry name" value="LYSOZYME-LIKE PROTEIN-RELATED"/>
    <property type="match status" value="1"/>
</dbReference>
<dbReference type="GeneID" id="40927481"/>
<keyword evidence="5" id="KW-0812">Transmembrane</keyword>
<dbReference type="PRINTS" id="PR00260">
    <property type="entry name" value="CHEMTRNSDUCR"/>
</dbReference>
<dbReference type="PROSITE" id="PS50885">
    <property type="entry name" value="HAMP"/>
    <property type="match status" value="2"/>
</dbReference>
<reference evidence="8 9" key="1">
    <citation type="journal article" date="2010" name="PLoS Genet.">
        <title>Analysis of the Legionella longbeachae genome and transcriptome uncovers unique strategies to cause Legionnaires' disease.</title>
        <authorList>
            <person name="Cazalet C."/>
            <person name="Gomez-Valero L."/>
            <person name="Rusniok C."/>
            <person name="Lomma M."/>
            <person name="Dervins-Ravault D."/>
            <person name="Newton H."/>
            <person name="Sansom F."/>
            <person name="Jarraud S."/>
            <person name="Zidane N."/>
            <person name="Ma L."/>
            <person name="Bouchier C."/>
            <person name="Etienne J."/>
            <person name="Hartland E."/>
            <person name="Buchrieser C."/>
        </authorList>
    </citation>
    <scope>NUCLEOTIDE SEQUENCE [LARGE SCALE GENOMIC DNA]</scope>
    <source>
        <strain evidence="8 9">NSW150</strain>
    </source>
</reference>
<comment type="similarity">
    <text evidence="3">Belongs to the methyl-accepting chemotaxis (MCP) protein family.</text>
</comment>
<dbReference type="InterPro" id="IPR003660">
    <property type="entry name" value="HAMP_dom"/>
</dbReference>
<dbReference type="GO" id="GO:0004888">
    <property type="term" value="F:transmembrane signaling receptor activity"/>
    <property type="evidence" value="ECO:0007669"/>
    <property type="project" value="InterPro"/>
</dbReference>
<dbReference type="CDD" id="cd06225">
    <property type="entry name" value="HAMP"/>
    <property type="match status" value="1"/>
</dbReference>
<feature type="transmembrane region" description="Helical" evidence="5">
    <location>
        <begin position="15"/>
        <end position="36"/>
    </location>
</feature>
<gene>
    <name evidence="8" type="ordered locus">LLO_3301</name>
</gene>
<evidence type="ECO:0000256" key="4">
    <source>
        <dbReference type="PROSITE-ProRule" id="PRU00284"/>
    </source>
</evidence>
<dbReference type="AlphaFoldDB" id="D3HMR5"/>
<evidence type="ECO:0000256" key="1">
    <source>
        <dbReference type="ARBA" id="ARBA00004370"/>
    </source>
</evidence>
<feature type="domain" description="HAMP" evidence="7">
    <location>
        <begin position="223"/>
        <end position="275"/>
    </location>
</feature>
<keyword evidence="2 4" id="KW-0807">Transducer</keyword>
<proteinExistence type="inferred from homology"/>
<dbReference type="SUPFAM" id="SSF58104">
    <property type="entry name" value="Methyl-accepting chemotaxis protein (MCP) signaling domain"/>
    <property type="match status" value="1"/>
</dbReference>
<dbReference type="GO" id="GO:0016020">
    <property type="term" value="C:membrane"/>
    <property type="evidence" value="ECO:0007669"/>
    <property type="project" value="UniProtKB-SubCell"/>
</dbReference>
<dbReference type="InterPro" id="IPR004089">
    <property type="entry name" value="MCPsignal_dom"/>
</dbReference>
<dbReference type="Gene3D" id="6.10.340.10">
    <property type="match status" value="1"/>
</dbReference>
<evidence type="ECO:0000313" key="9">
    <source>
        <dbReference type="Proteomes" id="UP000001060"/>
    </source>
</evidence>
<dbReference type="EMBL" id="FN650140">
    <property type="protein sequence ID" value="CBJ13761.1"/>
    <property type="molecule type" value="Genomic_DNA"/>
</dbReference>
<dbReference type="Proteomes" id="UP000001060">
    <property type="component" value="Chromosome"/>
</dbReference>
<evidence type="ECO:0000313" key="8">
    <source>
        <dbReference type="EMBL" id="CBJ13761.1"/>
    </source>
</evidence>
<keyword evidence="5" id="KW-1133">Transmembrane helix</keyword>
<dbReference type="Pfam" id="PF00015">
    <property type="entry name" value="MCPsignal"/>
    <property type="match status" value="1"/>
</dbReference>
<dbReference type="SMART" id="SM00304">
    <property type="entry name" value="HAMP"/>
    <property type="match status" value="2"/>
</dbReference>
<keyword evidence="5" id="KW-0472">Membrane</keyword>
<evidence type="ECO:0000259" key="7">
    <source>
        <dbReference type="PROSITE" id="PS50885"/>
    </source>
</evidence>
<protein>
    <submittedName>
        <fullName evidence="8">Putative chemotaxis signal transducer</fullName>
    </submittedName>
</protein>
<organism evidence="8 9">
    <name type="scientific">Legionella longbeachae serogroup 1 (strain NSW150)</name>
    <dbReference type="NCBI Taxonomy" id="661367"/>
    <lineage>
        <taxon>Bacteria</taxon>
        <taxon>Pseudomonadati</taxon>
        <taxon>Pseudomonadota</taxon>
        <taxon>Gammaproteobacteria</taxon>
        <taxon>Legionellales</taxon>
        <taxon>Legionellaceae</taxon>
        <taxon>Legionella</taxon>
    </lineage>
</organism>
<dbReference type="SUPFAM" id="SSF158472">
    <property type="entry name" value="HAMP domain-like"/>
    <property type="match status" value="1"/>
</dbReference>
<dbReference type="Pfam" id="PF00672">
    <property type="entry name" value="HAMP"/>
    <property type="match status" value="1"/>
</dbReference>
<dbReference type="RefSeq" id="WP_003634165.1">
    <property type="nucleotide sequence ID" value="NC_013861.1"/>
</dbReference>
<dbReference type="PROSITE" id="PS50111">
    <property type="entry name" value="CHEMOTAXIS_TRANSDUC_2"/>
    <property type="match status" value="1"/>
</dbReference>
<dbReference type="KEGG" id="llo:LLO_3301"/>